<dbReference type="Proteomes" id="UP001275084">
    <property type="component" value="Unassembled WGS sequence"/>
</dbReference>
<comment type="caution">
    <text evidence="1">The sequence shown here is derived from an EMBL/GenBank/DDBJ whole genome shotgun (WGS) entry which is preliminary data.</text>
</comment>
<reference evidence="1" key="2">
    <citation type="submission" date="2023-06" db="EMBL/GenBank/DDBJ databases">
        <authorList>
            <consortium name="Lawrence Berkeley National Laboratory"/>
            <person name="Haridas S."/>
            <person name="Hensen N."/>
            <person name="Bonometti L."/>
            <person name="Westerberg I."/>
            <person name="Brannstrom I.O."/>
            <person name="Guillou S."/>
            <person name="Cros-Aarteil S."/>
            <person name="Calhoun S."/>
            <person name="Kuo A."/>
            <person name="Mondo S."/>
            <person name="Pangilinan J."/>
            <person name="Riley R."/>
            <person name="Labutti K."/>
            <person name="Andreopoulos B."/>
            <person name="Lipzen A."/>
            <person name="Chen C."/>
            <person name="Yanf M."/>
            <person name="Daum C."/>
            <person name="Ng V."/>
            <person name="Clum A."/>
            <person name="Steindorff A."/>
            <person name="Ohm R."/>
            <person name="Martin F."/>
            <person name="Silar P."/>
            <person name="Natvig D."/>
            <person name="Lalanne C."/>
            <person name="Gautier V."/>
            <person name="Ament-Velasquez S.L."/>
            <person name="Kruys A."/>
            <person name="Hutchinson M.I."/>
            <person name="Powell A.J."/>
            <person name="Barry K."/>
            <person name="Miller A.N."/>
            <person name="Grigoriev I.V."/>
            <person name="Debuchy R."/>
            <person name="Gladieux P."/>
            <person name="Thoren M.H."/>
            <person name="Johannesson H."/>
        </authorList>
    </citation>
    <scope>NUCLEOTIDE SEQUENCE</scope>
    <source>
        <strain evidence="1">CBS 955.72</strain>
    </source>
</reference>
<sequence>MTGNGANWAGPEGLAACSGHDITCRAPIDAIDEFKANSCSSRGLDCLVERRRGSESSCFAVELRGAGQSGHRDHSVLRSSLSSNPDLGFPLTSACFSRPKEPGGQRRSSNLSLAGVAVSLCLAPASPACDIRQIRIPVLLLCALRSVPFCCHLLFYNPYYIPSDAHLPALPVPCPHCLLFRSPANARPAPITNQHIRTGPACRPGRISRSPSTRRPHSIRIWDCRPGLVLQVMVETQR</sequence>
<name>A0AAJ0HMW5_9PEZI</name>
<evidence type="ECO:0000313" key="1">
    <source>
        <dbReference type="EMBL" id="KAK3357514.1"/>
    </source>
</evidence>
<reference evidence="1" key="1">
    <citation type="journal article" date="2023" name="Mol. Phylogenet. Evol.">
        <title>Genome-scale phylogeny and comparative genomics of the fungal order Sordariales.</title>
        <authorList>
            <person name="Hensen N."/>
            <person name="Bonometti L."/>
            <person name="Westerberg I."/>
            <person name="Brannstrom I.O."/>
            <person name="Guillou S."/>
            <person name="Cros-Aarteil S."/>
            <person name="Calhoun S."/>
            <person name="Haridas S."/>
            <person name="Kuo A."/>
            <person name="Mondo S."/>
            <person name="Pangilinan J."/>
            <person name="Riley R."/>
            <person name="LaButti K."/>
            <person name="Andreopoulos B."/>
            <person name="Lipzen A."/>
            <person name="Chen C."/>
            <person name="Yan M."/>
            <person name="Daum C."/>
            <person name="Ng V."/>
            <person name="Clum A."/>
            <person name="Steindorff A."/>
            <person name="Ohm R.A."/>
            <person name="Martin F."/>
            <person name="Silar P."/>
            <person name="Natvig D.O."/>
            <person name="Lalanne C."/>
            <person name="Gautier V."/>
            <person name="Ament-Velasquez S.L."/>
            <person name="Kruys A."/>
            <person name="Hutchinson M.I."/>
            <person name="Powell A.J."/>
            <person name="Barry K."/>
            <person name="Miller A.N."/>
            <person name="Grigoriev I.V."/>
            <person name="Debuchy R."/>
            <person name="Gladieux P."/>
            <person name="Hiltunen Thoren M."/>
            <person name="Johannesson H."/>
        </authorList>
    </citation>
    <scope>NUCLEOTIDE SEQUENCE</scope>
    <source>
        <strain evidence="1">CBS 955.72</strain>
    </source>
</reference>
<dbReference type="AlphaFoldDB" id="A0AAJ0HMW5"/>
<gene>
    <name evidence="1" type="ORF">B0T25DRAFT_161373</name>
</gene>
<organism evidence="1 2">
    <name type="scientific">Lasiosphaeria hispida</name>
    <dbReference type="NCBI Taxonomy" id="260671"/>
    <lineage>
        <taxon>Eukaryota</taxon>
        <taxon>Fungi</taxon>
        <taxon>Dikarya</taxon>
        <taxon>Ascomycota</taxon>
        <taxon>Pezizomycotina</taxon>
        <taxon>Sordariomycetes</taxon>
        <taxon>Sordariomycetidae</taxon>
        <taxon>Sordariales</taxon>
        <taxon>Lasiosphaeriaceae</taxon>
        <taxon>Lasiosphaeria</taxon>
    </lineage>
</organism>
<proteinExistence type="predicted"/>
<accession>A0AAJ0HMW5</accession>
<keyword evidence="2" id="KW-1185">Reference proteome</keyword>
<evidence type="ECO:0000313" key="2">
    <source>
        <dbReference type="Proteomes" id="UP001275084"/>
    </source>
</evidence>
<dbReference type="EMBL" id="JAUIQD010000003">
    <property type="protein sequence ID" value="KAK3357514.1"/>
    <property type="molecule type" value="Genomic_DNA"/>
</dbReference>
<protein>
    <submittedName>
        <fullName evidence="1">Uncharacterized protein</fullName>
    </submittedName>
</protein>